<dbReference type="SUPFAM" id="SSF52540">
    <property type="entry name" value="P-loop containing nucleoside triphosphate hydrolases"/>
    <property type="match status" value="1"/>
</dbReference>
<dbReference type="Proteomes" id="UP000828390">
    <property type="component" value="Unassembled WGS sequence"/>
</dbReference>
<dbReference type="GO" id="GO:0042626">
    <property type="term" value="F:ATPase-coupled transmembrane transporter activity"/>
    <property type="evidence" value="ECO:0007669"/>
    <property type="project" value="TreeGrafter"/>
</dbReference>
<dbReference type="Gene3D" id="3.40.50.300">
    <property type="entry name" value="P-loop containing nucleotide triphosphate hydrolases"/>
    <property type="match status" value="1"/>
</dbReference>
<keyword evidence="5" id="KW-0547">Nucleotide-binding</keyword>
<keyword evidence="8" id="KW-0472">Membrane</keyword>
<keyword evidence="4" id="KW-0812">Transmembrane</keyword>
<keyword evidence="7" id="KW-1133">Transmembrane helix</keyword>
<reference evidence="11" key="2">
    <citation type="submission" date="2020-11" db="EMBL/GenBank/DDBJ databases">
        <authorList>
            <person name="McCartney M.A."/>
            <person name="Auch B."/>
            <person name="Kono T."/>
            <person name="Mallez S."/>
            <person name="Becker A."/>
            <person name="Gohl D.M."/>
            <person name="Silverstein K.A.T."/>
            <person name="Koren S."/>
            <person name="Bechman K.B."/>
            <person name="Herman A."/>
            <person name="Abrahante J.E."/>
            <person name="Garbe J."/>
        </authorList>
    </citation>
    <scope>NUCLEOTIDE SEQUENCE</scope>
    <source>
        <strain evidence="11">Duluth1</strain>
        <tissue evidence="11">Whole animal</tissue>
    </source>
</reference>
<keyword evidence="9" id="KW-0325">Glycoprotein</keyword>
<evidence type="ECO:0000256" key="7">
    <source>
        <dbReference type="ARBA" id="ARBA00022989"/>
    </source>
</evidence>
<evidence type="ECO:0000256" key="4">
    <source>
        <dbReference type="ARBA" id="ARBA00022692"/>
    </source>
</evidence>
<dbReference type="GO" id="GO:0005886">
    <property type="term" value="C:plasma membrane"/>
    <property type="evidence" value="ECO:0007669"/>
    <property type="project" value="UniProtKB-SubCell"/>
</dbReference>
<dbReference type="FunFam" id="3.40.50.300:FF:002145">
    <property type="entry name" value="ABC transporter (MsbA subfamily)"/>
    <property type="match status" value="1"/>
</dbReference>
<dbReference type="InterPro" id="IPR027417">
    <property type="entry name" value="P-loop_NTPase"/>
</dbReference>
<dbReference type="GO" id="GO:0005524">
    <property type="term" value="F:ATP binding"/>
    <property type="evidence" value="ECO:0007669"/>
    <property type="project" value="UniProtKB-KW"/>
</dbReference>
<comment type="caution">
    <text evidence="11">The sequence shown here is derived from an EMBL/GenBank/DDBJ whole genome shotgun (WGS) entry which is preliminary data.</text>
</comment>
<evidence type="ECO:0000313" key="11">
    <source>
        <dbReference type="EMBL" id="KAH3746371.1"/>
    </source>
</evidence>
<dbReference type="PANTHER" id="PTHR24223:SF330">
    <property type="entry name" value="ATP-BINDING CASSETTE SUB-FAMILY C MEMBER 10"/>
    <property type="match status" value="1"/>
</dbReference>
<evidence type="ECO:0000256" key="2">
    <source>
        <dbReference type="ARBA" id="ARBA00022448"/>
    </source>
</evidence>
<keyword evidence="6" id="KW-0067">ATP-binding</keyword>
<dbReference type="InterPro" id="IPR036640">
    <property type="entry name" value="ABC1_TM_sf"/>
</dbReference>
<evidence type="ECO:0000256" key="8">
    <source>
        <dbReference type="ARBA" id="ARBA00023136"/>
    </source>
</evidence>
<accession>A0A9D4DCE2</accession>
<comment type="subcellular location">
    <subcellularLocation>
        <location evidence="1">Cell membrane</location>
        <topology evidence="1">Multi-pass membrane protein</topology>
    </subcellularLocation>
</comment>
<dbReference type="Pfam" id="PF00005">
    <property type="entry name" value="ABC_tran"/>
    <property type="match status" value="1"/>
</dbReference>
<gene>
    <name evidence="11" type="ORF">DPMN_180778</name>
</gene>
<dbReference type="GO" id="GO:0016887">
    <property type="term" value="F:ATP hydrolysis activity"/>
    <property type="evidence" value="ECO:0007669"/>
    <property type="project" value="InterPro"/>
</dbReference>
<feature type="domain" description="ABC transporter" evidence="10">
    <location>
        <begin position="95"/>
        <end position="234"/>
    </location>
</feature>
<evidence type="ECO:0000256" key="6">
    <source>
        <dbReference type="ARBA" id="ARBA00022840"/>
    </source>
</evidence>
<dbReference type="AlphaFoldDB" id="A0A9D4DCE2"/>
<evidence type="ECO:0000313" key="12">
    <source>
        <dbReference type="Proteomes" id="UP000828390"/>
    </source>
</evidence>
<evidence type="ECO:0000256" key="9">
    <source>
        <dbReference type="ARBA" id="ARBA00023180"/>
    </source>
</evidence>
<sequence>MEQIITCQLLPCQGLVGLAISYALSVTNLLGDVVNSFAETEKQMVSVERAQQYIEDVPNERMEGSLLPPPYWPIQGSVVFRGVRMKYRHNLADALNKVSFEVEPAEKVGVVGRTGSGKSSIFLALFRMVEIYKGNIFVDGIDLIHLDLKDIRSRFAIIPQDPFLFSGSVRENLDPTCVHSDSELWSVLDKCHLRRVVEKLGGLGADAGERGKHFSVGQRQLVCLARALLTKAKMRLRPALTWIRTCSFSRQYAASFR</sequence>
<keyword evidence="2" id="KW-0813">Transport</keyword>
<reference evidence="11" key="1">
    <citation type="journal article" date="2019" name="bioRxiv">
        <title>The Genome of the Zebra Mussel, Dreissena polymorpha: A Resource for Invasive Species Research.</title>
        <authorList>
            <person name="McCartney M.A."/>
            <person name="Auch B."/>
            <person name="Kono T."/>
            <person name="Mallez S."/>
            <person name="Zhang Y."/>
            <person name="Obille A."/>
            <person name="Becker A."/>
            <person name="Abrahante J.E."/>
            <person name="Garbe J."/>
            <person name="Badalamenti J.P."/>
            <person name="Herman A."/>
            <person name="Mangelson H."/>
            <person name="Liachko I."/>
            <person name="Sullivan S."/>
            <person name="Sone E.D."/>
            <person name="Koren S."/>
            <person name="Silverstein K.A.T."/>
            <person name="Beckman K.B."/>
            <person name="Gohl D.M."/>
        </authorList>
    </citation>
    <scope>NUCLEOTIDE SEQUENCE</scope>
    <source>
        <strain evidence="11">Duluth1</strain>
        <tissue evidence="11">Whole animal</tissue>
    </source>
</reference>
<keyword evidence="3" id="KW-1003">Cell membrane</keyword>
<keyword evidence="12" id="KW-1185">Reference proteome</keyword>
<evidence type="ECO:0000256" key="3">
    <source>
        <dbReference type="ARBA" id="ARBA00022475"/>
    </source>
</evidence>
<organism evidence="11 12">
    <name type="scientific">Dreissena polymorpha</name>
    <name type="common">Zebra mussel</name>
    <name type="synonym">Mytilus polymorpha</name>
    <dbReference type="NCBI Taxonomy" id="45954"/>
    <lineage>
        <taxon>Eukaryota</taxon>
        <taxon>Metazoa</taxon>
        <taxon>Spiralia</taxon>
        <taxon>Lophotrochozoa</taxon>
        <taxon>Mollusca</taxon>
        <taxon>Bivalvia</taxon>
        <taxon>Autobranchia</taxon>
        <taxon>Heteroconchia</taxon>
        <taxon>Euheterodonta</taxon>
        <taxon>Imparidentia</taxon>
        <taxon>Neoheterodontei</taxon>
        <taxon>Myida</taxon>
        <taxon>Dreissenoidea</taxon>
        <taxon>Dreissenidae</taxon>
        <taxon>Dreissena</taxon>
    </lineage>
</organism>
<evidence type="ECO:0000256" key="1">
    <source>
        <dbReference type="ARBA" id="ARBA00004651"/>
    </source>
</evidence>
<protein>
    <recommendedName>
        <fullName evidence="10">ABC transporter domain-containing protein</fullName>
    </recommendedName>
</protein>
<dbReference type="InterPro" id="IPR050173">
    <property type="entry name" value="ABC_transporter_C-like"/>
</dbReference>
<dbReference type="EMBL" id="JAIWYP010000010">
    <property type="protein sequence ID" value="KAH3746371.1"/>
    <property type="molecule type" value="Genomic_DNA"/>
</dbReference>
<evidence type="ECO:0000256" key="5">
    <source>
        <dbReference type="ARBA" id="ARBA00022741"/>
    </source>
</evidence>
<dbReference type="PANTHER" id="PTHR24223">
    <property type="entry name" value="ATP-BINDING CASSETTE SUB-FAMILY C"/>
    <property type="match status" value="1"/>
</dbReference>
<proteinExistence type="predicted"/>
<evidence type="ECO:0000259" key="10">
    <source>
        <dbReference type="Pfam" id="PF00005"/>
    </source>
</evidence>
<name>A0A9D4DCE2_DREPO</name>
<dbReference type="InterPro" id="IPR003439">
    <property type="entry name" value="ABC_transporter-like_ATP-bd"/>
</dbReference>
<dbReference type="Gene3D" id="1.20.1560.10">
    <property type="entry name" value="ABC transporter type 1, transmembrane domain"/>
    <property type="match status" value="1"/>
</dbReference>